<evidence type="ECO:0000256" key="4">
    <source>
        <dbReference type="ARBA" id="ARBA00023204"/>
    </source>
</evidence>
<evidence type="ECO:0000313" key="7">
    <source>
        <dbReference type="Proteomes" id="UP001205105"/>
    </source>
</evidence>
<dbReference type="PANTHER" id="PTHR13763:SF0">
    <property type="entry name" value="BREAST CANCER TYPE 1 SUSCEPTIBILITY PROTEIN"/>
    <property type="match status" value="1"/>
</dbReference>
<keyword evidence="4" id="KW-0234">DNA repair</keyword>
<sequence>MVLVYRKRTFKYLQGVLGAKWVLEEGWLAACLEQGGPVEEAAFQVKQDHKGCLGGPEAARGSAAVGLPPLLHGYEVYLAGDFAQTSGREVAALLKAAGAKQLSRPPAAAPTPRAGAGPCTSLILCEAPEPGAASSPAAALSGGGQAAAQGEAAAAAAAAAQQQQAVAVPPAIAAAKWYQKAAEGGVPVVRHGWLLDSISCYTIQPLSKYRL</sequence>
<reference evidence="6" key="1">
    <citation type="submission" date="2020-11" db="EMBL/GenBank/DDBJ databases">
        <title>Chlorella ohadii genome sequencing and assembly.</title>
        <authorList>
            <person name="Murik O."/>
            <person name="Treves H."/>
            <person name="Kedem I."/>
            <person name="Shotland Y."/>
            <person name="Kaplan A."/>
        </authorList>
    </citation>
    <scope>NUCLEOTIDE SEQUENCE</scope>
    <source>
        <strain evidence="6">1</strain>
    </source>
</reference>
<dbReference type="SUPFAM" id="SSF52113">
    <property type="entry name" value="BRCT domain"/>
    <property type="match status" value="1"/>
</dbReference>
<dbReference type="InterPro" id="IPR031099">
    <property type="entry name" value="BRCA1-associated"/>
</dbReference>
<accession>A0AAD5DPQ9</accession>
<comment type="subcellular location">
    <subcellularLocation>
        <location evidence="1">Nucleus</location>
    </subcellularLocation>
</comment>
<evidence type="ECO:0000256" key="2">
    <source>
        <dbReference type="ARBA" id="ARBA00022737"/>
    </source>
</evidence>
<gene>
    <name evidence="6" type="ORF">COHA_006222</name>
</gene>
<evidence type="ECO:0000256" key="1">
    <source>
        <dbReference type="ARBA" id="ARBA00004123"/>
    </source>
</evidence>
<protein>
    <recommendedName>
        <fullName evidence="8">BRCT domain-containing protein</fullName>
    </recommendedName>
</protein>
<evidence type="ECO:0000256" key="5">
    <source>
        <dbReference type="ARBA" id="ARBA00023242"/>
    </source>
</evidence>
<comment type="caution">
    <text evidence="6">The sequence shown here is derived from an EMBL/GenBank/DDBJ whole genome shotgun (WGS) entry which is preliminary data.</text>
</comment>
<dbReference type="GO" id="GO:0000724">
    <property type="term" value="P:double-strand break repair via homologous recombination"/>
    <property type="evidence" value="ECO:0007669"/>
    <property type="project" value="TreeGrafter"/>
</dbReference>
<keyword evidence="2" id="KW-0677">Repeat</keyword>
<keyword evidence="5" id="KW-0539">Nucleus</keyword>
<dbReference type="Proteomes" id="UP001205105">
    <property type="component" value="Unassembled WGS sequence"/>
</dbReference>
<dbReference type="GO" id="GO:0005634">
    <property type="term" value="C:nucleus"/>
    <property type="evidence" value="ECO:0007669"/>
    <property type="project" value="UniProtKB-SubCell"/>
</dbReference>
<dbReference type="Gene3D" id="3.40.50.10190">
    <property type="entry name" value="BRCT domain"/>
    <property type="match status" value="2"/>
</dbReference>
<keyword evidence="7" id="KW-1185">Reference proteome</keyword>
<keyword evidence="3" id="KW-0227">DNA damage</keyword>
<proteinExistence type="predicted"/>
<name>A0AAD5DPQ9_9CHLO</name>
<dbReference type="GO" id="GO:0004842">
    <property type="term" value="F:ubiquitin-protein transferase activity"/>
    <property type="evidence" value="ECO:0007669"/>
    <property type="project" value="TreeGrafter"/>
</dbReference>
<dbReference type="GO" id="GO:0045944">
    <property type="term" value="P:positive regulation of transcription by RNA polymerase II"/>
    <property type="evidence" value="ECO:0007669"/>
    <property type="project" value="TreeGrafter"/>
</dbReference>
<dbReference type="InterPro" id="IPR036420">
    <property type="entry name" value="BRCT_dom_sf"/>
</dbReference>
<dbReference type="PANTHER" id="PTHR13763">
    <property type="entry name" value="BREAST CANCER TYPE 1 SUSCEPTIBILITY PROTEIN BRCA1"/>
    <property type="match status" value="1"/>
</dbReference>
<dbReference type="AlphaFoldDB" id="A0AAD5DPQ9"/>
<organism evidence="6 7">
    <name type="scientific">Chlorella ohadii</name>
    <dbReference type="NCBI Taxonomy" id="2649997"/>
    <lineage>
        <taxon>Eukaryota</taxon>
        <taxon>Viridiplantae</taxon>
        <taxon>Chlorophyta</taxon>
        <taxon>core chlorophytes</taxon>
        <taxon>Trebouxiophyceae</taxon>
        <taxon>Chlorellales</taxon>
        <taxon>Chlorellaceae</taxon>
        <taxon>Chlorella clade</taxon>
        <taxon>Chlorella</taxon>
    </lineage>
</organism>
<evidence type="ECO:0000256" key="3">
    <source>
        <dbReference type="ARBA" id="ARBA00022763"/>
    </source>
</evidence>
<dbReference type="EMBL" id="JADXDR010000086">
    <property type="protein sequence ID" value="KAI7840016.1"/>
    <property type="molecule type" value="Genomic_DNA"/>
</dbReference>
<evidence type="ECO:0000313" key="6">
    <source>
        <dbReference type="EMBL" id="KAI7840016.1"/>
    </source>
</evidence>
<evidence type="ECO:0008006" key="8">
    <source>
        <dbReference type="Google" id="ProtNLM"/>
    </source>
</evidence>